<comment type="caution">
    <text evidence="1">The sequence shown here is derived from an EMBL/GenBank/DDBJ whole genome shotgun (WGS) entry which is preliminary data.</text>
</comment>
<accession>A0A101HH37</accession>
<dbReference type="Proteomes" id="UP000053904">
    <property type="component" value="Unassembled WGS sequence"/>
</dbReference>
<name>A0A101HH37_9BACT</name>
<reference evidence="2" key="1">
    <citation type="journal article" date="2015" name="MBio">
        <title>Genome-Resolved Metagenomic Analysis Reveals Roles for Candidate Phyla and Other Microbial Community Members in Biogeochemical Transformations in Oil Reservoirs.</title>
        <authorList>
            <person name="Hu P."/>
            <person name="Tom L."/>
            <person name="Singh A."/>
            <person name="Thomas B.C."/>
            <person name="Baker B.J."/>
            <person name="Piceno Y.M."/>
            <person name="Andersen G.L."/>
            <person name="Banfield J.F."/>
        </authorList>
    </citation>
    <scope>NUCLEOTIDE SEQUENCE [LARGE SCALE GENOMIC DNA]</scope>
</reference>
<feature type="non-terminal residue" evidence="1">
    <location>
        <position position="251"/>
    </location>
</feature>
<dbReference type="EMBL" id="LGGO01000111">
    <property type="protein sequence ID" value="KUK76731.1"/>
    <property type="molecule type" value="Genomic_DNA"/>
</dbReference>
<gene>
    <name evidence="1" type="ORF">XD93_0751</name>
</gene>
<proteinExistence type="predicted"/>
<evidence type="ECO:0000313" key="2">
    <source>
        <dbReference type="Proteomes" id="UP000053904"/>
    </source>
</evidence>
<dbReference type="AlphaFoldDB" id="A0A101HH37"/>
<organism evidence="1 2">
    <name type="scientific">candidate division WS6 bacterium 34_10</name>
    <dbReference type="NCBI Taxonomy" id="1641389"/>
    <lineage>
        <taxon>Bacteria</taxon>
        <taxon>Candidatus Dojkabacteria</taxon>
    </lineage>
</organism>
<protein>
    <submittedName>
        <fullName evidence="1">Uncharacterized protein</fullName>
    </submittedName>
</protein>
<sequence>MKVRKTFRNIAQYVPQVLLLLSILISNVFFPALAIAEEVTDLQSTNTQVEDIPIDDSEDILEEGISTSIYEEVVEEEQEVDEPLFVYKDGIYEVFSVVEGEEYVYPDNEDVRIRFTRVTEDGNLVIKRVELSDEDRELLNTSDDYGWDISSSMKNGSFTYDLTLPNTQGDDVEVKYTEDGSNYESIENVEVNEGVIYIEGLEHFTVFVVTFEEPQSSSPVESGYNDEWFDWGGEINRVSSGTNGIISAEGN</sequence>
<evidence type="ECO:0000313" key="1">
    <source>
        <dbReference type="EMBL" id="KUK76731.1"/>
    </source>
</evidence>